<evidence type="ECO:0000313" key="2">
    <source>
        <dbReference type="Proteomes" id="UP000278222"/>
    </source>
</evidence>
<comment type="caution">
    <text evidence="1">The sequence shown here is derived from an EMBL/GenBank/DDBJ whole genome shotgun (WGS) entry which is preliminary data.</text>
</comment>
<dbReference type="AlphaFoldDB" id="A0A3N1KGX8"/>
<dbReference type="RefSeq" id="WP_170216761.1">
    <property type="nucleotide sequence ID" value="NZ_AP019700.1"/>
</dbReference>
<name>A0A3N1KGX8_9PROT</name>
<sequence>MPVEYVLVDRLAHEKTMTAGDRRPEVMKLHAEILAGELDDIRAGDGLPNVSVTLRVA</sequence>
<keyword evidence="2" id="KW-1185">Reference proteome</keyword>
<organism evidence="1 2">
    <name type="scientific">Stella humosa</name>
    <dbReference type="NCBI Taxonomy" id="94"/>
    <lineage>
        <taxon>Bacteria</taxon>
        <taxon>Pseudomonadati</taxon>
        <taxon>Pseudomonadota</taxon>
        <taxon>Alphaproteobacteria</taxon>
        <taxon>Rhodospirillales</taxon>
        <taxon>Stellaceae</taxon>
        <taxon>Stella</taxon>
    </lineage>
</organism>
<proteinExistence type="predicted"/>
<gene>
    <name evidence="1" type="ORF">EDC65_5450</name>
</gene>
<accession>A0A3N1KGX8</accession>
<protein>
    <submittedName>
        <fullName evidence="1">Uncharacterized protein</fullName>
    </submittedName>
</protein>
<evidence type="ECO:0000313" key="1">
    <source>
        <dbReference type="EMBL" id="ROP80803.1"/>
    </source>
</evidence>
<dbReference type="Proteomes" id="UP000278222">
    <property type="component" value="Unassembled WGS sequence"/>
</dbReference>
<dbReference type="EMBL" id="RJKX01000020">
    <property type="protein sequence ID" value="ROP80803.1"/>
    <property type="molecule type" value="Genomic_DNA"/>
</dbReference>
<reference evidence="1 2" key="1">
    <citation type="submission" date="2018-11" db="EMBL/GenBank/DDBJ databases">
        <title>Genomic Encyclopedia of Type Strains, Phase IV (KMG-IV): sequencing the most valuable type-strain genomes for metagenomic binning, comparative biology and taxonomic classification.</title>
        <authorList>
            <person name="Goeker M."/>
        </authorList>
    </citation>
    <scope>NUCLEOTIDE SEQUENCE [LARGE SCALE GENOMIC DNA]</scope>
    <source>
        <strain evidence="1 2">DSM 5900</strain>
    </source>
</reference>